<feature type="transmembrane region" description="Helical" evidence="12">
    <location>
        <begin position="88"/>
        <end position="108"/>
    </location>
</feature>
<evidence type="ECO:0000256" key="11">
    <source>
        <dbReference type="SAM" id="Coils"/>
    </source>
</evidence>
<keyword evidence="10 14" id="KW-0407">Ion channel</keyword>
<dbReference type="PANTHER" id="PTHR10027">
    <property type="entry name" value="CALCIUM-ACTIVATED POTASSIUM CHANNEL ALPHA CHAIN"/>
    <property type="match status" value="1"/>
</dbReference>
<dbReference type="InterPro" id="IPR013099">
    <property type="entry name" value="K_chnl_dom"/>
</dbReference>
<dbReference type="AlphaFoldDB" id="A0A840MUX9"/>
<evidence type="ECO:0000256" key="8">
    <source>
        <dbReference type="ARBA" id="ARBA00023065"/>
    </source>
</evidence>
<keyword evidence="3" id="KW-0633">Potassium transport</keyword>
<evidence type="ECO:0000256" key="10">
    <source>
        <dbReference type="ARBA" id="ARBA00023303"/>
    </source>
</evidence>
<dbReference type="Pfam" id="PF07885">
    <property type="entry name" value="Ion_trans_2"/>
    <property type="match status" value="1"/>
</dbReference>
<keyword evidence="6" id="KW-0630">Potassium</keyword>
<keyword evidence="2" id="KW-0813">Transport</keyword>
<dbReference type="GO" id="GO:0005267">
    <property type="term" value="F:potassium channel activity"/>
    <property type="evidence" value="ECO:0007669"/>
    <property type="project" value="UniProtKB-KW"/>
</dbReference>
<name>A0A840MUX9_9PROT</name>
<dbReference type="Gene3D" id="1.10.287.70">
    <property type="match status" value="1"/>
</dbReference>
<dbReference type="SUPFAM" id="SSF81324">
    <property type="entry name" value="Voltage-gated potassium channels"/>
    <property type="match status" value="1"/>
</dbReference>
<dbReference type="PANTHER" id="PTHR10027:SF10">
    <property type="entry name" value="SLOWPOKE 2, ISOFORM D"/>
    <property type="match status" value="1"/>
</dbReference>
<dbReference type="Gene3D" id="1.20.120.350">
    <property type="entry name" value="Voltage-gated potassium channels. Chain C"/>
    <property type="match status" value="1"/>
</dbReference>
<evidence type="ECO:0000256" key="3">
    <source>
        <dbReference type="ARBA" id="ARBA00022538"/>
    </source>
</evidence>
<dbReference type="GO" id="GO:0016020">
    <property type="term" value="C:membrane"/>
    <property type="evidence" value="ECO:0007669"/>
    <property type="project" value="UniProtKB-SubCell"/>
</dbReference>
<evidence type="ECO:0000256" key="6">
    <source>
        <dbReference type="ARBA" id="ARBA00022958"/>
    </source>
</evidence>
<evidence type="ECO:0000256" key="4">
    <source>
        <dbReference type="ARBA" id="ARBA00022692"/>
    </source>
</evidence>
<protein>
    <submittedName>
        <fullName evidence="14">Voltage-gated potassium channel</fullName>
    </submittedName>
</protein>
<feature type="coiled-coil region" evidence="11">
    <location>
        <begin position="233"/>
        <end position="260"/>
    </location>
</feature>
<evidence type="ECO:0000313" key="15">
    <source>
        <dbReference type="Proteomes" id="UP000575898"/>
    </source>
</evidence>
<evidence type="ECO:0000259" key="13">
    <source>
        <dbReference type="Pfam" id="PF07885"/>
    </source>
</evidence>
<evidence type="ECO:0000256" key="12">
    <source>
        <dbReference type="SAM" id="Phobius"/>
    </source>
</evidence>
<dbReference type="InterPro" id="IPR047871">
    <property type="entry name" value="K_chnl_Slo-like"/>
</dbReference>
<keyword evidence="4 12" id="KW-0812">Transmembrane</keyword>
<evidence type="ECO:0000256" key="5">
    <source>
        <dbReference type="ARBA" id="ARBA00022826"/>
    </source>
</evidence>
<gene>
    <name evidence="14" type="ORF">HNQ59_002279</name>
</gene>
<keyword evidence="11" id="KW-0175">Coiled coil</keyword>
<keyword evidence="9 12" id="KW-0472">Membrane</keyword>
<dbReference type="EMBL" id="JACHHY010000013">
    <property type="protein sequence ID" value="MBB5018981.1"/>
    <property type="molecule type" value="Genomic_DNA"/>
</dbReference>
<feature type="transmembrane region" description="Helical" evidence="12">
    <location>
        <begin position="144"/>
        <end position="165"/>
    </location>
</feature>
<feature type="transmembrane region" description="Helical" evidence="12">
    <location>
        <begin position="29"/>
        <end position="46"/>
    </location>
</feature>
<dbReference type="InterPro" id="IPR027359">
    <property type="entry name" value="Volt_channel_dom_sf"/>
</dbReference>
<feature type="domain" description="Potassium channel" evidence="13">
    <location>
        <begin position="152"/>
        <end position="224"/>
    </location>
</feature>
<accession>A0A840MUX9</accession>
<evidence type="ECO:0000256" key="9">
    <source>
        <dbReference type="ARBA" id="ARBA00023136"/>
    </source>
</evidence>
<keyword evidence="5" id="KW-0631">Potassium channel</keyword>
<proteinExistence type="predicted"/>
<feature type="transmembrane region" description="Helical" evidence="12">
    <location>
        <begin position="200"/>
        <end position="226"/>
    </location>
</feature>
<keyword evidence="7 12" id="KW-1133">Transmembrane helix</keyword>
<dbReference type="RefSeq" id="WP_184039064.1">
    <property type="nucleotide sequence ID" value="NZ_JACHHY010000013.1"/>
</dbReference>
<evidence type="ECO:0000256" key="7">
    <source>
        <dbReference type="ARBA" id="ARBA00022989"/>
    </source>
</evidence>
<sequence length="271" mass="30761">MYNKIRVLLGSAGVPPGDTAEAYEWERRLHWLMLFVAMLALPTYYLEEIAIGDQLHQVGRWLDALILAAFSFELVWMMRVVKQRRRYLLHNWLDVLIIAASAASFFGIGTEWVALTRVLRLTAVAMMIIRVMSSVRHLFSPDGLPYVLLFGILTMLCGGAAFYWLEPTIHSFGEGVWLAFTTAATVGYGDLVPTEPASRVFAVILVLVGYSMLGMVTASIASIFIGEDEKTLRREMHRDIQKLQGEMQSMREELRAMRELLMHNQRPSCDE</sequence>
<comment type="caution">
    <text evidence="14">The sequence shown here is derived from an EMBL/GenBank/DDBJ whole genome shotgun (WGS) entry which is preliminary data.</text>
</comment>
<evidence type="ECO:0000256" key="2">
    <source>
        <dbReference type="ARBA" id="ARBA00022448"/>
    </source>
</evidence>
<dbReference type="Proteomes" id="UP000575898">
    <property type="component" value="Unassembled WGS sequence"/>
</dbReference>
<evidence type="ECO:0000313" key="14">
    <source>
        <dbReference type="EMBL" id="MBB5018981.1"/>
    </source>
</evidence>
<evidence type="ECO:0000256" key="1">
    <source>
        <dbReference type="ARBA" id="ARBA00004141"/>
    </source>
</evidence>
<keyword evidence="15" id="KW-1185">Reference proteome</keyword>
<reference evidence="14 15" key="1">
    <citation type="submission" date="2020-08" db="EMBL/GenBank/DDBJ databases">
        <title>Genomic Encyclopedia of Type Strains, Phase IV (KMG-IV): sequencing the most valuable type-strain genomes for metagenomic binning, comparative biology and taxonomic classification.</title>
        <authorList>
            <person name="Goeker M."/>
        </authorList>
    </citation>
    <scope>NUCLEOTIDE SEQUENCE [LARGE SCALE GENOMIC DNA]</scope>
    <source>
        <strain evidence="14 15">DSM 27165</strain>
    </source>
</reference>
<keyword evidence="8" id="KW-0406">Ion transport</keyword>
<feature type="transmembrane region" description="Helical" evidence="12">
    <location>
        <begin position="58"/>
        <end position="76"/>
    </location>
</feature>
<comment type="subcellular location">
    <subcellularLocation>
        <location evidence="1">Membrane</location>
        <topology evidence="1">Multi-pass membrane protein</topology>
    </subcellularLocation>
</comment>
<organism evidence="14 15">
    <name type="scientific">Chitinivorax tropicus</name>
    <dbReference type="NCBI Taxonomy" id="714531"/>
    <lineage>
        <taxon>Bacteria</taxon>
        <taxon>Pseudomonadati</taxon>
        <taxon>Pseudomonadota</taxon>
        <taxon>Betaproteobacteria</taxon>
        <taxon>Chitinivorax</taxon>
    </lineage>
</organism>